<evidence type="ECO:0000256" key="5">
    <source>
        <dbReference type="ARBA" id="ARBA00023004"/>
    </source>
</evidence>
<dbReference type="CDD" id="cd07034">
    <property type="entry name" value="TPP_PYR_PFOR_IOR-alpha_like"/>
    <property type="match status" value="1"/>
</dbReference>
<dbReference type="PANTHER" id="PTHR48084">
    <property type="entry name" value="2-OXOGLUTARATE OXIDOREDUCTASE SUBUNIT KORB-RELATED"/>
    <property type="match status" value="1"/>
</dbReference>
<evidence type="ECO:0000256" key="2">
    <source>
        <dbReference type="ARBA" id="ARBA00022485"/>
    </source>
</evidence>
<keyword evidence="6" id="KW-0411">Iron-sulfur</keyword>
<dbReference type="Gene3D" id="3.40.50.970">
    <property type="match status" value="1"/>
</dbReference>
<evidence type="ECO:0000259" key="10">
    <source>
        <dbReference type="Pfam" id="PF20169"/>
    </source>
</evidence>
<feature type="domain" description="Pyruvate/ketoisovalerate oxidoreductase catalytic" evidence="8">
    <location>
        <begin position="722"/>
        <end position="909"/>
    </location>
</feature>
<feature type="domain" description="Thiamine pyrophosphate enzyme TPP-binding" evidence="9">
    <location>
        <begin position="448"/>
        <end position="533"/>
    </location>
</feature>
<dbReference type="Pfam" id="PF20169">
    <property type="entry name" value="DUF6537"/>
    <property type="match status" value="1"/>
</dbReference>
<evidence type="ECO:0000256" key="3">
    <source>
        <dbReference type="ARBA" id="ARBA00022982"/>
    </source>
</evidence>
<keyword evidence="3" id="KW-0249">Electron transport</keyword>
<keyword evidence="5" id="KW-0408">Iron</keyword>
<keyword evidence="12" id="KW-1185">Reference proteome</keyword>
<dbReference type="PANTHER" id="PTHR48084:SF3">
    <property type="entry name" value="SUBUNIT OF PYRUVATE:FLAVODOXIN OXIDOREDUCTASE"/>
    <property type="match status" value="1"/>
</dbReference>
<dbReference type="Pfam" id="PF02775">
    <property type="entry name" value="TPP_enzyme_C"/>
    <property type="match status" value="1"/>
</dbReference>
<evidence type="ECO:0000256" key="4">
    <source>
        <dbReference type="ARBA" id="ARBA00023002"/>
    </source>
</evidence>
<keyword evidence="2" id="KW-0004">4Fe-4S</keyword>
<dbReference type="InterPro" id="IPR046667">
    <property type="entry name" value="DUF6537"/>
</dbReference>
<dbReference type="Gene3D" id="3.40.920.10">
    <property type="entry name" value="Pyruvate-ferredoxin oxidoreductase, PFOR, domain III"/>
    <property type="match status" value="1"/>
</dbReference>
<gene>
    <name evidence="11" type="ORF">WKW77_27865</name>
</gene>
<dbReference type="InterPro" id="IPR002869">
    <property type="entry name" value="Pyrv_flavodox_OxRed_cen"/>
</dbReference>
<keyword evidence="1" id="KW-0813">Transport</keyword>
<proteinExistence type="predicted"/>
<dbReference type="Pfam" id="PF01558">
    <property type="entry name" value="POR"/>
    <property type="match status" value="1"/>
</dbReference>
<feature type="compositionally biased region" description="Basic residues" evidence="7">
    <location>
        <begin position="1082"/>
        <end position="1124"/>
    </location>
</feature>
<dbReference type="InterPro" id="IPR011766">
    <property type="entry name" value="TPP_enzyme_TPP-bd"/>
</dbReference>
<dbReference type="InterPro" id="IPR009014">
    <property type="entry name" value="Transketo_C/PFOR_II"/>
</dbReference>
<sequence>MNTTISLDDKYTAASGMAYMSGTHALVRLSMLQRERDAAAGLNTAGFISGYRGSPLGGYDQALQKAKQHLDRHHVSFVPGVNEELAATAVWGTQQANLRPGAKYDGVFGIWYGKGPGVDRSADVFRHANQAGTSAHGGVLALAGDDHSAKSSTMAAQTDHLFQAVGMPVLAPATLQDFIDLGLHGFAMSRFTGLWVGIKCVTDCVESTGIVDVSPDRIRPVLPQGIDLPPGGLNIRWPEEGFVAMEQRLMQHKLPAALAYARANRLDRAHFESPGARRGIVTSGKSWLDVMQALEDLGIDAAAARELGLKVYQVTMPWPLEPEGLVAFAQGCEELLVVEEKRDLLESQAKQALYGRPAAPRVIGKVGADGQPLLSAAGEIDPAIVARVIAKWLGLAGPLATRRIAAIDEAMLAAEVHKPLEQRTPYFCSGCPHNTSTKVPDGSRALAGIGCHYMAQWMDRETETFTQMGGEGANWVGQSRYVSDGHVFQNLGDGTYFHSGHLAIRQAVAAGTAITYKILFNDAVAMTGGQEHDGRLTPASIARQVLAEGVREVVVVTDDPAKYPPGFFPAGVQVHPRTELDLVQRRLREIPEVTALIFDQTCAAEKRRRRKKAAMPQEQRRTFIHSGVCEGCGDCGVQSNCVSIEPLETEFGRKRRINQSSCNQDLSCVQGFCPSFVTVTGGKPRKALAGPGDGGGKPMPALPDTQVPAIAARYGLLVTGVGGTGVITIGQLLGMAAHLEGKAANVMDMTGMAQKGGAVTSHVQIAPSRDLLHAPKLAVASADAVIGCDLLVTAGSDVLARLRQGHTRVVVNTDSPPTGAFTRDAEWSFPGDQLLDAVAQVVGKDHVASLPAASLATALLGDAIAANAFLLGFAWQKGLIPLAAASIERAIELNAVAVEMNRQAFRWGRAAAADLPSVQAAARPAQVIQFVPRRKQTLEQLVEQRAAHLTAYQSSALAARYREFVKRVAQAESALGNGQRLTESVAHSYAKLLAYKDEYEVARLYADPKFRQQLDAAFEGDWRLTFNLAPPLLPGPRSAGPPAQARVRPMDCVPLPAAGASEGVAPEIHDLPGQGDAAGRASARRHRRLRSARRALLHRGCHQGPRRAAPHALGRRSVRWHPARGSRSPDALPPRGRRRRRALSRARPRQSAL</sequence>
<dbReference type="InterPro" id="IPR019752">
    <property type="entry name" value="Pyrv/ketoisovalerate_OxRed_cat"/>
</dbReference>
<accession>A0ABU8VMQ6</accession>
<dbReference type="SUPFAM" id="SSF52922">
    <property type="entry name" value="TK C-terminal domain-like"/>
    <property type="match status" value="1"/>
</dbReference>
<dbReference type="NCBIfam" id="NF009588">
    <property type="entry name" value="PRK13029.1"/>
    <property type="match status" value="1"/>
</dbReference>
<name>A0ABU8VMQ6_9BURK</name>
<dbReference type="SUPFAM" id="SSF52518">
    <property type="entry name" value="Thiamin diphosphate-binding fold (THDP-binding)"/>
    <property type="match status" value="2"/>
</dbReference>
<feature type="domain" description="DUF6537" evidence="10">
    <location>
        <begin position="938"/>
        <end position="1040"/>
    </location>
</feature>
<dbReference type="SUPFAM" id="SSF53323">
    <property type="entry name" value="Pyruvate-ferredoxin oxidoreductase, PFOR, domain III"/>
    <property type="match status" value="1"/>
</dbReference>
<evidence type="ECO:0000256" key="1">
    <source>
        <dbReference type="ARBA" id="ARBA00022448"/>
    </source>
</evidence>
<feature type="region of interest" description="Disordered" evidence="7">
    <location>
        <begin position="1065"/>
        <end position="1153"/>
    </location>
</feature>
<evidence type="ECO:0000256" key="7">
    <source>
        <dbReference type="SAM" id="MobiDB-lite"/>
    </source>
</evidence>
<dbReference type="RefSeq" id="WP_340360143.1">
    <property type="nucleotide sequence ID" value="NZ_JBBKZU010000015.1"/>
</dbReference>
<dbReference type="InterPro" id="IPR002880">
    <property type="entry name" value="Pyrv_Fd/Flavodoxin_OxRdtase_N"/>
</dbReference>
<dbReference type="Proteomes" id="UP001365846">
    <property type="component" value="Unassembled WGS sequence"/>
</dbReference>
<keyword evidence="2" id="KW-0479">Metal-binding</keyword>
<protein>
    <submittedName>
        <fullName evidence="11">Indolepyruvate ferredoxin oxidoreductase family protein</fullName>
    </submittedName>
</protein>
<feature type="compositionally biased region" description="Basic residues" evidence="7">
    <location>
        <begin position="1135"/>
        <end position="1153"/>
    </location>
</feature>
<dbReference type="InterPro" id="IPR029061">
    <property type="entry name" value="THDP-binding"/>
</dbReference>
<keyword evidence="4" id="KW-0560">Oxidoreductase</keyword>
<dbReference type="EMBL" id="JBBKZU010000015">
    <property type="protein sequence ID" value="MEJ8814920.1"/>
    <property type="molecule type" value="Genomic_DNA"/>
</dbReference>
<evidence type="ECO:0000259" key="8">
    <source>
        <dbReference type="Pfam" id="PF01558"/>
    </source>
</evidence>
<evidence type="ECO:0000259" key="9">
    <source>
        <dbReference type="Pfam" id="PF02775"/>
    </source>
</evidence>
<evidence type="ECO:0000313" key="12">
    <source>
        <dbReference type="Proteomes" id="UP001365846"/>
    </source>
</evidence>
<evidence type="ECO:0000313" key="11">
    <source>
        <dbReference type="EMBL" id="MEJ8814920.1"/>
    </source>
</evidence>
<comment type="caution">
    <text evidence="11">The sequence shown here is derived from an EMBL/GenBank/DDBJ whole genome shotgun (WGS) entry which is preliminary data.</text>
</comment>
<dbReference type="NCBIfam" id="NF009589">
    <property type="entry name" value="PRK13030.1"/>
    <property type="match status" value="1"/>
</dbReference>
<reference evidence="11 12" key="1">
    <citation type="submission" date="2024-03" db="EMBL/GenBank/DDBJ databases">
        <title>Novel species of the genus Variovorax.</title>
        <authorList>
            <person name="Liu Q."/>
            <person name="Xin Y.-H."/>
        </authorList>
    </citation>
    <scope>NUCLEOTIDE SEQUENCE [LARGE SCALE GENOMIC DNA]</scope>
    <source>
        <strain evidence="11 12">KACC 18899</strain>
    </source>
</reference>
<organism evidence="11 12">
    <name type="scientific">Variovorax ureilyticus</name>
    <dbReference type="NCBI Taxonomy" id="1836198"/>
    <lineage>
        <taxon>Bacteria</taxon>
        <taxon>Pseudomonadati</taxon>
        <taxon>Pseudomonadota</taxon>
        <taxon>Betaproteobacteria</taxon>
        <taxon>Burkholderiales</taxon>
        <taxon>Comamonadaceae</taxon>
        <taxon>Variovorax</taxon>
    </lineage>
</organism>
<dbReference type="InterPro" id="IPR051457">
    <property type="entry name" value="2-oxoacid:Fd_oxidoreductase"/>
</dbReference>
<evidence type="ECO:0000256" key="6">
    <source>
        <dbReference type="ARBA" id="ARBA00023014"/>
    </source>
</evidence>